<feature type="transmembrane region" description="Helical" evidence="2">
    <location>
        <begin position="108"/>
        <end position="125"/>
    </location>
</feature>
<name>A0A2T5ATS5_MYCDI</name>
<dbReference type="OrthoDB" id="7539266at2"/>
<feature type="region of interest" description="Disordered" evidence="1">
    <location>
        <begin position="478"/>
        <end position="520"/>
    </location>
</feature>
<feature type="transmembrane region" description="Helical" evidence="2">
    <location>
        <begin position="46"/>
        <end position="67"/>
    </location>
</feature>
<dbReference type="EMBL" id="PZZZ01000010">
    <property type="protein sequence ID" value="PTM90141.1"/>
    <property type="molecule type" value="Genomic_DNA"/>
</dbReference>
<feature type="compositionally biased region" description="Polar residues" evidence="1">
    <location>
        <begin position="480"/>
        <end position="497"/>
    </location>
</feature>
<keyword evidence="4" id="KW-1185">Reference proteome</keyword>
<keyword evidence="2" id="KW-0812">Transmembrane</keyword>
<feature type="transmembrane region" description="Helical" evidence="2">
    <location>
        <begin position="15"/>
        <end position="34"/>
    </location>
</feature>
<reference evidence="3 4" key="1">
    <citation type="submission" date="2018-04" db="EMBL/GenBank/DDBJ databases">
        <title>Genomic Encyclopedia of Type Strains, Phase IV (KMG-IV): sequencing the most valuable type-strain genomes for metagenomic binning, comparative biology and taxonomic classification.</title>
        <authorList>
            <person name="Goeker M."/>
        </authorList>
    </citation>
    <scope>NUCLEOTIDE SEQUENCE [LARGE SCALE GENOMIC DNA]</scope>
    <source>
        <strain evidence="3 4">DSM 7138</strain>
    </source>
</reference>
<evidence type="ECO:0000256" key="2">
    <source>
        <dbReference type="SAM" id="Phobius"/>
    </source>
</evidence>
<keyword evidence="2" id="KW-1133">Transmembrane helix</keyword>
<evidence type="ECO:0000313" key="4">
    <source>
        <dbReference type="Proteomes" id="UP000241247"/>
    </source>
</evidence>
<dbReference type="SUPFAM" id="SSF58113">
    <property type="entry name" value="Apolipoprotein A-I"/>
    <property type="match status" value="1"/>
</dbReference>
<comment type="caution">
    <text evidence="3">The sequence shown here is derived from an EMBL/GenBank/DDBJ whole genome shotgun (WGS) entry which is preliminary data.</text>
</comment>
<sequence>MQSGMDIRRFVRNNGPIVVFASMTFIGSLIIWFGKLYGVDTVTITLIPLAMMAIYFTISFIAAGLSLHNEQAGDNLYYMGFLFTLTSLGVSLYQFTGQASIEDVVRNFGVAISSTIAGISLRILFNQMRRDPTDIERTVRYDLAEMTRRVRTELDTSAMEFSSYRRTSHQMLVEGFEEIARQAEKSGEAVRTSIEAMALQATRSIQDASDKLTSTLDSTHQQIIDYAARNAETVAQMSEKLQSSVVKIEERTNKLADAVDGVIERFKASRSPDEILKIEVTPVVESLQAIVVEHTKAIDENAIATRETVKKVLAAISPFKQTNTTLGALAAKLEAANAASEQSTQTIAAMLQRWEAIASATETGNVAVSELIGRVEGVITETKSATNAHLKNAEKLDEVISSVKANTASMKTVAENLSTVSTTSNAHTKRLNEMMAVVERAAESADKAAAAVDSMSIRLLEERSQIILGALSGVPAGEFSSLSTTSNSEADPASTNGAKAEAVERSSEDDKPKKSGWFSR</sequence>
<protein>
    <submittedName>
        <fullName evidence="3">Uncharacterized protein</fullName>
    </submittedName>
</protein>
<keyword evidence="2" id="KW-0472">Membrane</keyword>
<gene>
    <name evidence="3" type="ORF">C7449_11021</name>
</gene>
<feature type="transmembrane region" description="Helical" evidence="2">
    <location>
        <begin position="76"/>
        <end position="96"/>
    </location>
</feature>
<feature type="compositionally biased region" description="Basic and acidic residues" evidence="1">
    <location>
        <begin position="501"/>
        <end position="513"/>
    </location>
</feature>
<proteinExistence type="predicted"/>
<dbReference type="Proteomes" id="UP000241247">
    <property type="component" value="Unassembled WGS sequence"/>
</dbReference>
<accession>A0A2T5ATS5</accession>
<organism evidence="3 4">
    <name type="scientific">Mycoplana dimorpha</name>
    <dbReference type="NCBI Taxonomy" id="28320"/>
    <lineage>
        <taxon>Bacteria</taxon>
        <taxon>Pseudomonadati</taxon>
        <taxon>Pseudomonadota</taxon>
        <taxon>Alphaproteobacteria</taxon>
        <taxon>Hyphomicrobiales</taxon>
        <taxon>Rhizobiaceae</taxon>
        <taxon>Mycoplana</taxon>
    </lineage>
</organism>
<evidence type="ECO:0000313" key="3">
    <source>
        <dbReference type="EMBL" id="PTM90141.1"/>
    </source>
</evidence>
<evidence type="ECO:0000256" key="1">
    <source>
        <dbReference type="SAM" id="MobiDB-lite"/>
    </source>
</evidence>
<dbReference type="AlphaFoldDB" id="A0A2T5ATS5"/>